<dbReference type="PANTHER" id="PTHR43617:SF31">
    <property type="entry name" value="MYCOTHIOL ACETYLTRANSFERASE"/>
    <property type="match status" value="1"/>
</dbReference>
<reference evidence="2 3" key="1">
    <citation type="submission" date="2015-09" db="EMBL/GenBank/DDBJ databases">
        <title>Genome sequencing project for genomic taxonomy and phylogenomics of Bacillus-like bacteria.</title>
        <authorList>
            <person name="Liu B."/>
            <person name="Wang J."/>
            <person name="Zhu Y."/>
            <person name="Liu G."/>
            <person name="Chen Q."/>
            <person name="Chen Z."/>
            <person name="Lan J."/>
            <person name="Che J."/>
            <person name="Ge C."/>
            <person name="Shi H."/>
            <person name="Pan Z."/>
            <person name="Liu X."/>
        </authorList>
    </citation>
    <scope>NUCLEOTIDE SEQUENCE [LARGE SCALE GENOMIC DNA]</scope>
    <source>
        <strain evidence="2 3">DSM 8552</strain>
    </source>
</reference>
<comment type="caution">
    <text evidence="2">The sequence shown here is derived from an EMBL/GenBank/DDBJ whole genome shotgun (WGS) entry which is preliminary data.</text>
</comment>
<evidence type="ECO:0000313" key="2">
    <source>
        <dbReference type="EMBL" id="KQL50083.1"/>
    </source>
</evidence>
<dbReference type="InterPro" id="IPR000182">
    <property type="entry name" value="GNAT_dom"/>
</dbReference>
<evidence type="ECO:0000259" key="1">
    <source>
        <dbReference type="PROSITE" id="PS51186"/>
    </source>
</evidence>
<accession>A0ABR5NEW5</accession>
<sequence>MNLKTLTEAESNEIITWKYPEPYSFYHFEDNEEVKQELLDGTYFSVRDVTGQLIGFFCFGKNAQVPVGRETGLYEGENVWDLGLGMKPELTGQGFGQTFLNWGIDFALQHYSPSQLRLSVAAFNQRAIRLYSKVGFREVGSFHNKDVLFLVMTMDV</sequence>
<dbReference type="RefSeq" id="WP_055744419.1">
    <property type="nucleotide sequence ID" value="NZ_LJJB01000007.1"/>
</dbReference>
<keyword evidence="3" id="KW-1185">Reference proteome</keyword>
<organism evidence="2 3">
    <name type="scientific">Brevibacillus choshinensis</name>
    <dbReference type="NCBI Taxonomy" id="54911"/>
    <lineage>
        <taxon>Bacteria</taxon>
        <taxon>Bacillati</taxon>
        <taxon>Bacillota</taxon>
        <taxon>Bacilli</taxon>
        <taxon>Bacillales</taxon>
        <taxon>Paenibacillaceae</taxon>
        <taxon>Brevibacillus</taxon>
    </lineage>
</organism>
<proteinExistence type="predicted"/>
<dbReference type="PROSITE" id="PS51186">
    <property type="entry name" value="GNAT"/>
    <property type="match status" value="1"/>
</dbReference>
<gene>
    <name evidence="2" type="ORF">AN963_02540</name>
</gene>
<dbReference type="Gene3D" id="3.40.630.30">
    <property type="match status" value="1"/>
</dbReference>
<protein>
    <submittedName>
        <fullName evidence="2">Acetyltransferase</fullName>
    </submittedName>
</protein>
<dbReference type="Proteomes" id="UP000051063">
    <property type="component" value="Unassembled WGS sequence"/>
</dbReference>
<dbReference type="PANTHER" id="PTHR43617">
    <property type="entry name" value="L-AMINO ACID N-ACETYLTRANSFERASE"/>
    <property type="match status" value="1"/>
</dbReference>
<feature type="domain" description="N-acetyltransferase" evidence="1">
    <location>
        <begin position="1"/>
        <end position="156"/>
    </location>
</feature>
<name>A0ABR5NEW5_BRECH</name>
<dbReference type="EMBL" id="LJJB01000007">
    <property type="protein sequence ID" value="KQL50083.1"/>
    <property type="molecule type" value="Genomic_DNA"/>
</dbReference>
<dbReference type="InterPro" id="IPR016181">
    <property type="entry name" value="Acyl_CoA_acyltransferase"/>
</dbReference>
<dbReference type="SUPFAM" id="SSF55729">
    <property type="entry name" value="Acyl-CoA N-acyltransferases (Nat)"/>
    <property type="match status" value="1"/>
</dbReference>
<dbReference type="Pfam" id="PF00583">
    <property type="entry name" value="Acetyltransf_1"/>
    <property type="match status" value="1"/>
</dbReference>
<dbReference type="InterPro" id="IPR050276">
    <property type="entry name" value="MshD_Acetyltransferase"/>
</dbReference>
<evidence type="ECO:0000313" key="3">
    <source>
        <dbReference type="Proteomes" id="UP000051063"/>
    </source>
</evidence>